<dbReference type="Pfam" id="PF01168">
    <property type="entry name" value="Ala_racemase_N"/>
    <property type="match status" value="1"/>
</dbReference>
<name>A0A849VDL5_9GAMM</name>
<evidence type="ECO:0000313" key="5">
    <source>
        <dbReference type="Proteomes" id="UP000586305"/>
    </source>
</evidence>
<dbReference type="CDD" id="cd06818">
    <property type="entry name" value="PLPDE_III_cryptic_DSD"/>
    <property type="match status" value="1"/>
</dbReference>
<keyword evidence="2" id="KW-0456">Lyase</keyword>
<dbReference type="Proteomes" id="UP000586305">
    <property type="component" value="Unassembled WGS sequence"/>
</dbReference>
<reference evidence="4 5" key="1">
    <citation type="submission" date="2020-04" db="EMBL/GenBank/DDBJ databases">
        <title>Pseudoalteromonas caenipelagi sp. nov., isolated from a tidal flat.</title>
        <authorList>
            <person name="Park S."/>
            <person name="Yoon J.-H."/>
        </authorList>
    </citation>
    <scope>NUCLEOTIDE SEQUENCE [LARGE SCALE GENOMIC DNA]</scope>
    <source>
        <strain evidence="4 5">JBTF-M23</strain>
    </source>
</reference>
<dbReference type="PANTHER" id="PTHR28004:SF8">
    <property type="entry name" value="D-SERINE DEAMINASE"/>
    <property type="match status" value="1"/>
</dbReference>
<dbReference type="InterPro" id="IPR001608">
    <property type="entry name" value="Ala_racemase_N"/>
</dbReference>
<evidence type="ECO:0000313" key="4">
    <source>
        <dbReference type="EMBL" id="NOU50888.1"/>
    </source>
</evidence>
<dbReference type="RefSeq" id="WP_171625959.1">
    <property type="nucleotide sequence ID" value="NZ_JABBPG010000003.1"/>
</dbReference>
<dbReference type="InterPro" id="IPR026956">
    <property type="entry name" value="D-ser_dehydrat-like_dom"/>
</dbReference>
<gene>
    <name evidence="4" type="ORF">HG263_10120</name>
</gene>
<accession>A0A849VDL5</accession>
<dbReference type="Pfam" id="PF14031">
    <property type="entry name" value="D-ser_dehydrat"/>
    <property type="match status" value="1"/>
</dbReference>
<dbReference type="InterPro" id="IPR051466">
    <property type="entry name" value="D-amino_acid_metab_enzyme"/>
</dbReference>
<organism evidence="4 5">
    <name type="scientific">Pseudoalteromonas caenipelagi</name>
    <dbReference type="NCBI Taxonomy" id="2726988"/>
    <lineage>
        <taxon>Bacteria</taxon>
        <taxon>Pseudomonadati</taxon>
        <taxon>Pseudomonadota</taxon>
        <taxon>Gammaproteobacteria</taxon>
        <taxon>Alteromonadales</taxon>
        <taxon>Pseudoalteromonadaceae</taxon>
        <taxon>Pseudoalteromonas</taxon>
    </lineage>
</organism>
<dbReference type="GO" id="GO:0016829">
    <property type="term" value="F:lyase activity"/>
    <property type="evidence" value="ECO:0007669"/>
    <property type="project" value="UniProtKB-KW"/>
</dbReference>
<protein>
    <submittedName>
        <fullName evidence="4">Amino acid deaminase</fullName>
    </submittedName>
</protein>
<feature type="domain" description="D-serine dehydratase-like" evidence="3">
    <location>
        <begin position="295"/>
        <end position="394"/>
    </location>
</feature>
<dbReference type="SUPFAM" id="SSF51419">
    <property type="entry name" value="PLP-binding barrel"/>
    <property type="match status" value="1"/>
</dbReference>
<sequence>MPDFFKGSGDPQQLQQGWDILAEQVSLPVAVLRQDALQQNAHWMAQFAQQNNVLLAPHGKTTMSPELFKYQQGMGAWAITVATVPQLICAVEAGIKRVILANQLVGRYHFELVANLLKSAPLELFCFVDSIDNVHALGDFFNQQEVKVNLLLEIGVVGGRCGVRNFAELTSLIKACHAYPSLQIVGLGFYEGIIGGEHAEQDVERFVESVIMYAEQLHQQGMFACSEPIVSGAGSAWYDVVTKVMKHSAHTCEFKFVIRPGCYLIHDTGIYHNAQQAILKRSEAACGIEGELVSSLFIWAYVTSLPEPGFAIVGMGKRDVAFDAGLPKPEYHYGTYCKRLQSLNSDFYTEKIMDQHAMLRLPPNHLLKVGDMICFSTSHPCLTFDKWKHIGIVERDWVITKTITTHF</sequence>
<evidence type="ECO:0000259" key="3">
    <source>
        <dbReference type="SMART" id="SM01119"/>
    </source>
</evidence>
<dbReference type="AlphaFoldDB" id="A0A849VDL5"/>
<dbReference type="Gene3D" id="3.20.20.10">
    <property type="entry name" value="Alanine racemase"/>
    <property type="match status" value="1"/>
</dbReference>
<dbReference type="SMART" id="SM01119">
    <property type="entry name" value="D-ser_dehydrat"/>
    <property type="match status" value="1"/>
</dbReference>
<dbReference type="EMBL" id="JABBPG010000003">
    <property type="protein sequence ID" value="NOU50888.1"/>
    <property type="molecule type" value="Genomic_DNA"/>
</dbReference>
<dbReference type="InterPro" id="IPR029066">
    <property type="entry name" value="PLP-binding_barrel"/>
</dbReference>
<proteinExistence type="inferred from homology"/>
<evidence type="ECO:0000256" key="1">
    <source>
        <dbReference type="ARBA" id="ARBA00005323"/>
    </source>
</evidence>
<evidence type="ECO:0000256" key="2">
    <source>
        <dbReference type="ARBA" id="ARBA00023239"/>
    </source>
</evidence>
<keyword evidence="5" id="KW-1185">Reference proteome</keyword>
<dbReference type="Gene3D" id="2.40.37.20">
    <property type="entry name" value="D-serine dehydratase-like domain"/>
    <property type="match status" value="1"/>
</dbReference>
<comment type="caution">
    <text evidence="4">The sequence shown here is derived from an EMBL/GenBank/DDBJ whole genome shotgun (WGS) entry which is preliminary data.</text>
</comment>
<dbReference type="PANTHER" id="PTHR28004">
    <property type="entry name" value="ZGC:162816-RELATED"/>
    <property type="match status" value="1"/>
</dbReference>
<comment type="similarity">
    <text evidence="1">Belongs to the DSD1 family.</text>
</comment>
<dbReference type="InterPro" id="IPR042208">
    <property type="entry name" value="D-ser_dehydrat-like_sf"/>
</dbReference>